<keyword evidence="3" id="KW-1185">Reference proteome</keyword>
<feature type="chain" id="PRO_5030083074" evidence="1">
    <location>
        <begin position="29"/>
        <end position="158"/>
    </location>
</feature>
<keyword evidence="1" id="KW-0732">Signal</keyword>
<dbReference type="EMBL" id="RSCL01000009">
    <property type="protein sequence ID" value="RUT05160.1"/>
    <property type="molecule type" value="Genomic_DNA"/>
</dbReference>
<name>A0A3S1IZS7_9CYAN</name>
<evidence type="ECO:0000313" key="2">
    <source>
        <dbReference type="EMBL" id="RUT05160.1"/>
    </source>
</evidence>
<dbReference type="OrthoDB" id="490755at2"/>
<reference evidence="2" key="1">
    <citation type="submission" date="2018-12" db="EMBL/GenBank/DDBJ databases">
        <authorList>
            <person name="Will S."/>
            <person name="Neumann-Schaal M."/>
            <person name="Henke P."/>
        </authorList>
    </citation>
    <scope>NUCLEOTIDE SEQUENCE</scope>
    <source>
        <strain evidence="2">PCC 7102</strain>
    </source>
</reference>
<dbReference type="AlphaFoldDB" id="A0A3S1IZS7"/>
<dbReference type="RefSeq" id="WP_127082408.1">
    <property type="nucleotide sequence ID" value="NZ_RSCL01000009.1"/>
</dbReference>
<protein>
    <submittedName>
        <fullName evidence="2">Uncharacterized protein</fullName>
    </submittedName>
</protein>
<dbReference type="Proteomes" id="UP000271624">
    <property type="component" value="Unassembled WGS sequence"/>
</dbReference>
<accession>A0A3S1IZS7</accession>
<evidence type="ECO:0000256" key="1">
    <source>
        <dbReference type="SAM" id="SignalP"/>
    </source>
</evidence>
<proteinExistence type="predicted"/>
<evidence type="ECO:0000313" key="3">
    <source>
        <dbReference type="Proteomes" id="UP000271624"/>
    </source>
</evidence>
<gene>
    <name evidence="2" type="ORF">DSM106972_039810</name>
</gene>
<sequence length="158" mass="17296">MNNITKQIAVFIALAGAATLFLAPSVIAKPVQIKKPVKLEPTTTIKTYAANNNLPASRLMTIKSAIKRAIPMRLTEVKLTTYEEFAAKTGEYKSAISTNRMVWIVTGFVPGEFRMSGGSSICTDNAKIVEVIDAETGDILSRPIYCPPENTIDYMRLP</sequence>
<organism evidence="2 3">
    <name type="scientific">Dulcicalothrix desertica PCC 7102</name>
    <dbReference type="NCBI Taxonomy" id="232991"/>
    <lineage>
        <taxon>Bacteria</taxon>
        <taxon>Bacillati</taxon>
        <taxon>Cyanobacteriota</taxon>
        <taxon>Cyanophyceae</taxon>
        <taxon>Nostocales</taxon>
        <taxon>Calotrichaceae</taxon>
        <taxon>Dulcicalothrix</taxon>
    </lineage>
</organism>
<feature type="signal peptide" evidence="1">
    <location>
        <begin position="1"/>
        <end position="28"/>
    </location>
</feature>
<comment type="caution">
    <text evidence="2">The sequence shown here is derived from an EMBL/GenBank/DDBJ whole genome shotgun (WGS) entry which is preliminary data.</text>
</comment>
<reference evidence="2" key="2">
    <citation type="journal article" date="2019" name="Genome Biol. Evol.">
        <title>Day and night: Metabolic profiles and evolutionary relationships of six axenic non-marine cyanobacteria.</title>
        <authorList>
            <person name="Will S.E."/>
            <person name="Henke P."/>
            <person name="Boedeker C."/>
            <person name="Huang S."/>
            <person name="Brinkmann H."/>
            <person name="Rohde M."/>
            <person name="Jarek M."/>
            <person name="Friedl T."/>
            <person name="Seufert S."/>
            <person name="Schumacher M."/>
            <person name="Overmann J."/>
            <person name="Neumann-Schaal M."/>
            <person name="Petersen J."/>
        </authorList>
    </citation>
    <scope>NUCLEOTIDE SEQUENCE [LARGE SCALE GENOMIC DNA]</scope>
    <source>
        <strain evidence="2">PCC 7102</strain>
    </source>
</reference>